<dbReference type="Proteomes" id="UP000266272">
    <property type="component" value="Unassembled WGS sequence"/>
</dbReference>
<reference evidence="4 5" key="1">
    <citation type="journal article" date="2018" name="PLoS Pathog.">
        <title>Evolution of structural diversity of trichothecenes, a family of toxins produced by plant pathogenic and entomopathogenic fungi.</title>
        <authorList>
            <person name="Proctor R.H."/>
            <person name="McCormick S.P."/>
            <person name="Kim H.S."/>
            <person name="Cardoza R.E."/>
            <person name="Stanley A.M."/>
            <person name="Lindo L."/>
            <person name="Kelly A."/>
            <person name="Brown D.W."/>
            <person name="Lee T."/>
            <person name="Vaughan M.M."/>
            <person name="Alexander N.J."/>
            <person name="Busman M."/>
            <person name="Gutierrez S."/>
        </authorList>
    </citation>
    <scope>NUCLEOTIDE SEQUENCE [LARGE SCALE GENOMIC DNA]</scope>
    <source>
        <strain evidence="4 5">IBT 40837</strain>
    </source>
</reference>
<keyword evidence="2" id="KW-0732">Signal</keyword>
<proteinExistence type="predicted"/>
<name>A0A395NAD8_TRIAR</name>
<dbReference type="Pfam" id="PF21902">
    <property type="entry name" value="PTM1-like_N"/>
    <property type="match status" value="1"/>
</dbReference>
<sequence length="467" mass="51385">MAVLTLTIMALLCRSVLGIQRALSLDQQWANHQRCIDMNGENSFQPTTASSIVVTLDAAAEGVVSVVVFELGDEHLGGIHLPGSQDKEVLCDPNNVERKLCTEKEIGAFLISDHARAKAKHPMITRAVNLTKPIAIVYPVQGPGYFCVATYGYSAKSYSGILLAMETNSILPAFREKLRVAYIYLMPLWAFLSFIWARLITDMALTQPIDPSISALGIISMAQVTFRWGGLQLVKSNAASVLQIVWYCLELGQNFLVMCIIHELITMCGALPSGNKRSKFPKRILSYAYLAIFSIIFVFECIVDSTTTVESTRPTLVNILIGSYLLVGAATAAFVLARQRPINHELEGDSSSTYSGSQKPLAFVLAALCILIIAIVIFNTWAILKVEGDGVKFAHMFWHNRFGLVDMPYEPLFLVLVVVLLGLYTYQAQRHEAVAGLKNNETEGLMSYKPVSMESTDLAGSEGEEEK</sequence>
<feature type="transmembrane region" description="Helical" evidence="1">
    <location>
        <begin position="361"/>
        <end position="384"/>
    </location>
</feature>
<protein>
    <submittedName>
        <fullName evidence="4">Membrane ptm1</fullName>
    </submittedName>
</protein>
<feature type="transmembrane region" description="Helical" evidence="1">
    <location>
        <begin position="181"/>
        <end position="201"/>
    </location>
</feature>
<feature type="transmembrane region" description="Helical" evidence="1">
    <location>
        <begin position="284"/>
        <end position="303"/>
    </location>
</feature>
<evidence type="ECO:0000259" key="3">
    <source>
        <dbReference type="Pfam" id="PF21902"/>
    </source>
</evidence>
<feature type="transmembrane region" description="Helical" evidence="1">
    <location>
        <begin position="315"/>
        <end position="337"/>
    </location>
</feature>
<feature type="signal peptide" evidence="2">
    <location>
        <begin position="1"/>
        <end position="18"/>
    </location>
</feature>
<evidence type="ECO:0000256" key="1">
    <source>
        <dbReference type="SAM" id="Phobius"/>
    </source>
</evidence>
<evidence type="ECO:0000313" key="5">
    <source>
        <dbReference type="Proteomes" id="UP000266272"/>
    </source>
</evidence>
<accession>A0A395NAD8</accession>
<evidence type="ECO:0000313" key="4">
    <source>
        <dbReference type="EMBL" id="RFU73056.1"/>
    </source>
</evidence>
<keyword evidence="1" id="KW-1133">Transmembrane helix</keyword>
<dbReference type="EMBL" id="PXOA01000710">
    <property type="protein sequence ID" value="RFU73056.1"/>
    <property type="molecule type" value="Genomic_DNA"/>
</dbReference>
<feature type="transmembrane region" description="Helical" evidence="1">
    <location>
        <begin position="407"/>
        <end position="426"/>
    </location>
</feature>
<keyword evidence="5" id="KW-1185">Reference proteome</keyword>
<organism evidence="4 5">
    <name type="scientific">Trichoderma arundinaceum</name>
    <dbReference type="NCBI Taxonomy" id="490622"/>
    <lineage>
        <taxon>Eukaryota</taxon>
        <taxon>Fungi</taxon>
        <taxon>Dikarya</taxon>
        <taxon>Ascomycota</taxon>
        <taxon>Pezizomycotina</taxon>
        <taxon>Sordariomycetes</taxon>
        <taxon>Hypocreomycetidae</taxon>
        <taxon>Hypocreales</taxon>
        <taxon>Hypocreaceae</taxon>
        <taxon>Trichoderma</taxon>
    </lineage>
</organism>
<evidence type="ECO:0000256" key="2">
    <source>
        <dbReference type="SAM" id="SignalP"/>
    </source>
</evidence>
<gene>
    <name evidence="4" type="ORF">TARUN_9198</name>
</gene>
<keyword evidence="1" id="KW-0812">Transmembrane</keyword>
<feature type="chain" id="PRO_5017275476" evidence="2">
    <location>
        <begin position="19"/>
        <end position="467"/>
    </location>
</feature>
<dbReference type="AlphaFoldDB" id="A0A395NAD8"/>
<comment type="caution">
    <text evidence="4">The sequence shown here is derived from an EMBL/GenBank/DDBJ whole genome shotgun (WGS) entry which is preliminary data.</text>
</comment>
<keyword evidence="1" id="KW-0472">Membrane</keyword>
<dbReference type="InterPro" id="IPR053938">
    <property type="entry name" value="PTM1-like_N"/>
</dbReference>
<feature type="domain" description="PTM1-like N-terminal" evidence="3">
    <location>
        <begin position="31"/>
        <end position="161"/>
    </location>
</feature>
<dbReference type="OrthoDB" id="4673199at2759"/>